<evidence type="ECO:0000313" key="5">
    <source>
        <dbReference type="Proteomes" id="UP000663832"/>
    </source>
</evidence>
<dbReference type="AlphaFoldDB" id="A0A813X6J5"/>
<reference evidence="3" key="1">
    <citation type="submission" date="2021-02" db="EMBL/GenBank/DDBJ databases">
        <authorList>
            <person name="Nowell W R."/>
        </authorList>
    </citation>
    <scope>NUCLEOTIDE SEQUENCE</scope>
</reference>
<dbReference type="Proteomes" id="UP000663877">
    <property type="component" value="Unassembled WGS sequence"/>
</dbReference>
<evidence type="ECO:0000313" key="3">
    <source>
        <dbReference type="EMBL" id="CAF0865368.1"/>
    </source>
</evidence>
<protein>
    <submittedName>
        <fullName evidence="3">Uncharacterized protein</fullName>
    </submittedName>
</protein>
<proteinExistence type="predicted"/>
<organism evidence="3 6">
    <name type="scientific">Adineta steineri</name>
    <dbReference type="NCBI Taxonomy" id="433720"/>
    <lineage>
        <taxon>Eukaryota</taxon>
        <taxon>Metazoa</taxon>
        <taxon>Spiralia</taxon>
        <taxon>Gnathifera</taxon>
        <taxon>Rotifera</taxon>
        <taxon>Eurotatoria</taxon>
        <taxon>Bdelloidea</taxon>
        <taxon>Adinetida</taxon>
        <taxon>Adinetidae</taxon>
        <taxon>Adineta</taxon>
    </lineage>
</organism>
<keyword evidence="5" id="KW-1185">Reference proteome</keyword>
<dbReference type="EMBL" id="CAJNOI010000027">
    <property type="protein sequence ID" value="CAF0865368.1"/>
    <property type="molecule type" value="Genomic_DNA"/>
</dbReference>
<feature type="region of interest" description="Disordered" evidence="1">
    <location>
        <begin position="1"/>
        <end position="30"/>
    </location>
</feature>
<evidence type="ECO:0000313" key="2">
    <source>
        <dbReference type="EMBL" id="CAF0837371.1"/>
    </source>
</evidence>
<gene>
    <name evidence="3" type="ORF">BJG266_LOCUS8606</name>
    <name evidence="4" type="ORF">QVE165_LOCUS11107</name>
    <name evidence="2" type="ORF">QVE165_LOCUS6119</name>
</gene>
<sequence length="103" mass="11066">MSSTHAHATGDDIGVEATDERNDDIGVQATDERGDDIGELICENTQTTDGQIVEGAIDGQGDGIAELVYTDDSISKMIFNLLMAHNNIRLICEVLVIISLLFS</sequence>
<dbReference type="Proteomes" id="UP000663832">
    <property type="component" value="Unassembled WGS sequence"/>
</dbReference>
<comment type="caution">
    <text evidence="3">The sequence shown here is derived from an EMBL/GenBank/DDBJ whole genome shotgun (WGS) entry which is preliminary data.</text>
</comment>
<evidence type="ECO:0000313" key="4">
    <source>
        <dbReference type="EMBL" id="CAF0931145.1"/>
    </source>
</evidence>
<dbReference type="EMBL" id="CAJNOM010000053">
    <property type="protein sequence ID" value="CAF0931145.1"/>
    <property type="molecule type" value="Genomic_DNA"/>
</dbReference>
<name>A0A813X6J5_9BILA</name>
<dbReference type="EMBL" id="CAJNOM010000025">
    <property type="protein sequence ID" value="CAF0837371.1"/>
    <property type="molecule type" value="Genomic_DNA"/>
</dbReference>
<evidence type="ECO:0000256" key="1">
    <source>
        <dbReference type="SAM" id="MobiDB-lite"/>
    </source>
</evidence>
<accession>A0A813X6J5</accession>
<evidence type="ECO:0000313" key="6">
    <source>
        <dbReference type="Proteomes" id="UP000663877"/>
    </source>
</evidence>
<feature type="compositionally biased region" description="Basic and acidic residues" evidence="1">
    <location>
        <begin position="18"/>
        <end position="30"/>
    </location>
</feature>